<keyword evidence="3" id="KW-1185">Reference proteome</keyword>
<accession>A0A1B1S5X0</accession>
<dbReference type="RefSeq" id="WP_049694990.1">
    <property type="nucleotide sequence ID" value="NZ_CP016541.2"/>
</dbReference>
<dbReference type="OrthoDB" id="9801429at2"/>
<name>A0A1B1S5X0_9BACL</name>
<proteinExistence type="predicted"/>
<dbReference type="EMBL" id="CP016541">
    <property type="protein sequence ID" value="ANU28592.1"/>
    <property type="molecule type" value="Genomic_DNA"/>
</dbReference>
<organism evidence="2 3">
    <name type="scientific">Planococcus versutus</name>
    <dbReference type="NCBI Taxonomy" id="1302659"/>
    <lineage>
        <taxon>Bacteria</taxon>
        <taxon>Bacillati</taxon>
        <taxon>Bacillota</taxon>
        <taxon>Bacilli</taxon>
        <taxon>Bacillales</taxon>
        <taxon>Caryophanaceae</taxon>
        <taxon>Planococcus</taxon>
    </lineage>
</organism>
<dbReference type="KEGG" id="pll:I858_016565"/>
<feature type="domain" description="AbiEi antitoxin N-terminal" evidence="1">
    <location>
        <begin position="6"/>
        <end position="52"/>
    </location>
</feature>
<evidence type="ECO:0000313" key="2">
    <source>
        <dbReference type="EMBL" id="ANU28592.1"/>
    </source>
</evidence>
<sequence>MSYTTQLLELIDRQDGLVLTRDAETAGIPRYYLTLLAREGIIERVGHGVYLTPDTFEDDLYMLQARSPQLIFSHETALYLHDLTDRDPISYSVTVPTGYHNQLLMNNGLQVYTVKKEWHELGVTESSTVYGRQIRLYNAERTLCDLFRQRNKVDADLLNDSMKRYLTRKEKNIPQLLRYADLFRVSSPIRKYVEILL</sequence>
<gene>
    <name evidence="2" type="ORF">I858_016565</name>
</gene>
<keyword evidence="2" id="KW-0614">Plasmid</keyword>
<dbReference type="AlphaFoldDB" id="A0A1B1S5X0"/>
<reference evidence="2" key="1">
    <citation type="submission" date="2016-10" db="EMBL/GenBank/DDBJ databases">
        <authorList>
            <person name="See-Too W.S."/>
        </authorList>
    </citation>
    <scope>NUCLEOTIDE SEQUENCE</scope>
    <source>
        <strain evidence="2">L10.15</strain>
        <plasmid evidence="2">pPS15-1</plasmid>
    </source>
</reference>
<evidence type="ECO:0000313" key="3">
    <source>
        <dbReference type="Proteomes" id="UP000053354"/>
    </source>
</evidence>
<protein>
    <recommendedName>
        <fullName evidence="1">AbiEi antitoxin N-terminal domain-containing protein</fullName>
    </recommendedName>
</protein>
<geneLocation type="plasmid" evidence="2 3">
    <name>pPS15-1</name>
</geneLocation>
<dbReference type="InterPro" id="IPR025159">
    <property type="entry name" value="AbiEi_N"/>
</dbReference>
<dbReference type="Pfam" id="PF13338">
    <property type="entry name" value="AbiEi_4"/>
    <property type="match status" value="1"/>
</dbReference>
<evidence type="ECO:0000259" key="1">
    <source>
        <dbReference type="Pfam" id="PF13338"/>
    </source>
</evidence>
<dbReference type="Proteomes" id="UP000053354">
    <property type="component" value="Plasmid pPS15-1"/>
</dbReference>